<dbReference type="GO" id="GO:0005667">
    <property type="term" value="C:transcription regulator complex"/>
    <property type="evidence" value="ECO:0007669"/>
    <property type="project" value="TreeGrafter"/>
</dbReference>
<feature type="DNA-binding region" description="TEA" evidence="7">
    <location>
        <begin position="41"/>
        <end position="117"/>
    </location>
</feature>
<dbReference type="PROSITE" id="PS00554">
    <property type="entry name" value="TEA_1"/>
    <property type="match status" value="1"/>
</dbReference>
<evidence type="ECO:0000256" key="4">
    <source>
        <dbReference type="ARBA" id="ARBA00023163"/>
    </source>
</evidence>
<proteinExistence type="evidence at transcript level"/>
<sequence length="499" mass="55190">MATSMSQAVPREDDPQEDSWIDGGSQGEAEDNGIDDKDDTGGDAEGVWAADIEQAFQEALAIYPPCGRRKIILSDEGKMYGRNELIARYIKLRTGKSRTRKQVSSHIQVLARKKSRELQGKLKVSFIMDQHMKDKALGALANMSSAQIVSSLAIQRHPILGNPGISGPGITGPGIPYAMLSPNGPSTPVMVKTEMAQLGGSPHMSQLFQQHQSVPNSGMIPHGPTYFPFPPPGPILVTPTTTTFEPMPSGPFNSAIPMGLESSAQPNPAKGTLIAKLPLKMMEFTAFVEKQGAGENADASQRHVFVSINPTEDFFKQGTSMEAVQLRHITDKFPEKSGGLKDLFEKGPQDRFFLVKFWADLNSPLLDDQSAFYGVTSQFQSADIENSITCSTKVCSFGKQVVEKVETEYSRREGGRFLYRINRSPMCEYMISFIHRLKHLPEKFMMNSVLDNFTILQVVTNRETQEILLCLAYIFEVSAEQSGSKQRIYRLVKNTTPPQ</sequence>
<evidence type="ECO:0000256" key="8">
    <source>
        <dbReference type="SAM" id="MobiDB-lite"/>
    </source>
</evidence>
<feature type="compositionally biased region" description="Acidic residues" evidence="8">
    <location>
        <begin position="28"/>
        <end position="42"/>
    </location>
</feature>
<dbReference type="InterPro" id="IPR016361">
    <property type="entry name" value="TEF_metazoa"/>
</dbReference>
<evidence type="ECO:0000313" key="10">
    <source>
        <dbReference type="EMBL" id="WLO57496.1"/>
    </source>
</evidence>
<keyword evidence="3 6" id="KW-0238">DNA-binding</keyword>
<feature type="domain" description="TEA" evidence="9">
    <location>
        <begin position="41"/>
        <end position="117"/>
    </location>
</feature>
<keyword evidence="2 6" id="KW-0805">Transcription regulation</keyword>
<dbReference type="Pfam" id="PF01285">
    <property type="entry name" value="TEA"/>
    <property type="match status" value="1"/>
</dbReference>
<keyword evidence="4 6" id="KW-0804">Transcription</keyword>
<dbReference type="AlphaFoldDB" id="A0AA50AFM8"/>
<comment type="subcellular location">
    <subcellularLocation>
        <location evidence="1 6">Nucleus</location>
    </subcellularLocation>
</comment>
<keyword evidence="5 6" id="KW-0539">Nucleus</keyword>
<dbReference type="GO" id="GO:0000981">
    <property type="term" value="F:DNA-binding transcription factor activity, RNA polymerase II-specific"/>
    <property type="evidence" value="ECO:0007669"/>
    <property type="project" value="TreeGrafter"/>
</dbReference>
<dbReference type="PANTHER" id="PTHR11834">
    <property type="entry name" value="TRANSCRIPTIONAL ENHANCER FACTOR TEF RELATED"/>
    <property type="match status" value="1"/>
</dbReference>
<evidence type="ECO:0000256" key="3">
    <source>
        <dbReference type="ARBA" id="ARBA00023125"/>
    </source>
</evidence>
<evidence type="ECO:0000259" key="9">
    <source>
        <dbReference type="PROSITE" id="PS51088"/>
    </source>
</evidence>
<dbReference type="GO" id="GO:0048568">
    <property type="term" value="P:embryonic organ development"/>
    <property type="evidence" value="ECO:0007669"/>
    <property type="project" value="TreeGrafter"/>
</dbReference>
<dbReference type="GO" id="GO:0005634">
    <property type="term" value="C:nucleus"/>
    <property type="evidence" value="ECO:0007669"/>
    <property type="project" value="UniProtKB-SubCell"/>
</dbReference>
<dbReference type="Pfam" id="PF17725">
    <property type="entry name" value="YBD"/>
    <property type="match status" value="1"/>
</dbReference>
<evidence type="ECO:0000256" key="7">
    <source>
        <dbReference type="PROSITE-ProRule" id="PRU00505"/>
    </source>
</evidence>
<dbReference type="PRINTS" id="PR00065">
    <property type="entry name" value="TEADOMAIN"/>
</dbReference>
<dbReference type="GO" id="GO:0035329">
    <property type="term" value="P:hippo signaling"/>
    <property type="evidence" value="ECO:0007669"/>
    <property type="project" value="InterPro"/>
</dbReference>
<dbReference type="PANTHER" id="PTHR11834:SF0">
    <property type="entry name" value="PROTEIN SCALLOPED"/>
    <property type="match status" value="1"/>
</dbReference>
<feature type="region of interest" description="Disordered" evidence="8">
    <location>
        <begin position="1"/>
        <end position="44"/>
    </location>
</feature>
<dbReference type="InterPro" id="IPR041086">
    <property type="entry name" value="YBD"/>
</dbReference>
<accession>A0AA50AFM8</accession>
<name>A0AA50AFM8_HALDU</name>
<dbReference type="EMBL" id="OQ877039">
    <property type="protein sequence ID" value="WLO57496.1"/>
    <property type="molecule type" value="mRNA"/>
</dbReference>
<dbReference type="InterPro" id="IPR000818">
    <property type="entry name" value="TEA/ATTS_dom"/>
</dbReference>
<evidence type="ECO:0000256" key="5">
    <source>
        <dbReference type="ARBA" id="ARBA00023242"/>
    </source>
</evidence>
<evidence type="ECO:0000256" key="6">
    <source>
        <dbReference type="PIRNR" id="PIRNR002603"/>
    </source>
</evidence>
<dbReference type="InterPro" id="IPR050937">
    <property type="entry name" value="TEC1_TEAD_TF"/>
</dbReference>
<dbReference type="Gene3D" id="2.70.50.80">
    <property type="match status" value="1"/>
</dbReference>
<evidence type="ECO:0000256" key="1">
    <source>
        <dbReference type="ARBA" id="ARBA00004123"/>
    </source>
</evidence>
<dbReference type="PIRSF" id="PIRSF002603">
    <property type="entry name" value="TEF"/>
    <property type="match status" value="1"/>
</dbReference>
<dbReference type="SMART" id="SM00426">
    <property type="entry name" value="TEA"/>
    <property type="match status" value="1"/>
</dbReference>
<reference evidence="10" key="1">
    <citation type="submission" date="2023-04" db="EMBL/GenBank/DDBJ databases">
        <authorList>
            <person name="Mikhailov K."/>
            <person name="Lyupina Y."/>
        </authorList>
    </citation>
    <scope>NUCLEOTIDE SEQUENCE</scope>
</reference>
<protein>
    <submittedName>
        <fullName evidence="10">TEAD conserved 1</fullName>
    </submittedName>
</protein>
<organism evidence="10">
    <name type="scientific">Halisarca dujardinii</name>
    <name type="common">Dujardin's slime sponge</name>
    <dbReference type="NCBI Taxonomy" id="2583056"/>
    <lineage>
        <taxon>Eukaryota</taxon>
        <taxon>Metazoa</taxon>
        <taxon>Porifera</taxon>
        <taxon>Demospongiae</taxon>
        <taxon>Verongimorpha</taxon>
        <taxon>Chondrillida</taxon>
        <taxon>Halisarcidae</taxon>
        <taxon>Halisarca</taxon>
    </lineage>
</organism>
<dbReference type="FunFam" id="2.70.50.80:FF:000003">
    <property type="entry name" value="Scalloped, isoform D"/>
    <property type="match status" value="1"/>
</dbReference>
<dbReference type="InterPro" id="IPR038096">
    <property type="entry name" value="TEA/ATTS_sf"/>
</dbReference>
<dbReference type="GO" id="GO:0000978">
    <property type="term" value="F:RNA polymerase II cis-regulatory region sequence-specific DNA binding"/>
    <property type="evidence" value="ECO:0007669"/>
    <property type="project" value="TreeGrafter"/>
</dbReference>
<dbReference type="PROSITE" id="PS51088">
    <property type="entry name" value="TEA_2"/>
    <property type="match status" value="1"/>
</dbReference>
<dbReference type="Gene3D" id="6.10.20.40">
    <property type="entry name" value="TEA/ATTS domain"/>
    <property type="match status" value="1"/>
</dbReference>
<evidence type="ECO:0000256" key="2">
    <source>
        <dbReference type="ARBA" id="ARBA00023015"/>
    </source>
</evidence>